<keyword evidence="1" id="KW-1133">Transmembrane helix</keyword>
<evidence type="ECO:0000313" key="3">
    <source>
        <dbReference type="Proteomes" id="UP000003922"/>
    </source>
</evidence>
<dbReference type="Proteomes" id="UP000003922">
    <property type="component" value="Unassembled WGS sequence"/>
</dbReference>
<evidence type="ECO:0000256" key="1">
    <source>
        <dbReference type="SAM" id="Phobius"/>
    </source>
</evidence>
<feature type="transmembrane region" description="Helical" evidence="1">
    <location>
        <begin position="291"/>
        <end position="309"/>
    </location>
</feature>
<comment type="caution">
    <text evidence="2">The sequence shown here is derived from an EMBL/GenBank/DDBJ whole genome shotgun (WGS) entry which is preliminary data.</text>
</comment>
<organism evidence="2 3">
    <name type="scientific">Crocosphaera watsonii WH 8501</name>
    <dbReference type="NCBI Taxonomy" id="165597"/>
    <lineage>
        <taxon>Bacteria</taxon>
        <taxon>Bacillati</taxon>
        <taxon>Cyanobacteriota</taxon>
        <taxon>Cyanophyceae</taxon>
        <taxon>Oscillatoriophycideae</taxon>
        <taxon>Chroococcales</taxon>
        <taxon>Aphanothecaceae</taxon>
        <taxon>Crocosphaera</taxon>
    </lineage>
</organism>
<dbReference type="OrthoDB" id="436463at2"/>
<evidence type="ECO:0000313" key="2">
    <source>
        <dbReference type="EMBL" id="EAM48753.1"/>
    </source>
</evidence>
<dbReference type="EMBL" id="AADV02000119">
    <property type="protein sequence ID" value="EAM48753.1"/>
    <property type="molecule type" value="Genomic_DNA"/>
</dbReference>
<dbReference type="RefSeq" id="WP_007307494.1">
    <property type="nucleotide sequence ID" value="NZ_AADV02000119.1"/>
</dbReference>
<reference evidence="2" key="3">
    <citation type="submission" date="2016-12" db="EMBL/GenBank/DDBJ databases">
        <title>Annotation of the draft genome assembly of Crocosphaera watsonii WH 8501.</title>
        <authorList>
            <consortium name="US DOE Joint Genome Institute (JGI-ORNL)"/>
            <person name="Larimer F."/>
            <person name="Land M."/>
        </authorList>
    </citation>
    <scope>NUCLEOTIDE SEQUENCE</scope>
    <source>
        <strain evidence="2">WH 8501</strain>
    </source>
</reference>
<keyword evidence="1" id="KW-0812">Transmembrane</keyword>
<reference evidence="2" key="2">
    <citation type="submission" date="2005-06" db="EMBL/GenBank/DDBJ databases">
        <title>Sequencing of the draft genome and assembly of Crocosphaera watsonii WH 8501.</title>
        <authorList>
            <consortium name="US DOE Joint Genome Institute (JGI-PGF)"/>
            <person name="Copeland A."/>
            <person name="Lucas S."/>
            <person name="Lapidus A."/>
            <person name="Barry K."/>
            <person name="Detter C."/>
            <person name="Glavina T."/>
            <person name="Hammon N."/>
            <person name="Israni S."/>
            <person name="Pitluck S."/>
            <person name="Richardson P."/>
        </authorList>
    </citation>
    <scope>NUCLEOTIDE SEQUENCE [LARGE SCALE GENOMIC DNA]</scope>
    <source>
        <strain evidence="2">WH 8501</strain>
    </source>
</reference>
<feature type="transmembrane region" description="Helical" evidence="1">
    <location>
        <begin position="265"/>
        <end position="285"/>
    </location>
</feature>
<reference evidence="2" key="1">
    <citation type="submission" date="2004-02" db="EMBL/GenBank/DDBJ databases">
        <authorList>
            <consortium name="DOE Joint Genome Institute"/>
        </authorList>
    </citation>
    <scope>NUCLEOTIDE SEQUENCE [LARGE SCALE GENOMIC DNA]</scope>
    <source>
        <strain evidence="2">WH 8501</strain>
    </source>
</reference>
<keyword evidence="3" id="KW-1185">Reference proteome</keyword>
<protein>
    <submittedName>
        <fullName evidence="2">Uncharacterized protein</fullName>
    </submittedName>
</protein>
<sequence>MTLIKIHEFSTGVIIQGTPSQWWIAEFMKERDFMNSTLDKIPYPVERAISQELLTIYDFPENTKSPVIIGREVRYRREAWSVLAVVTLGEDEPGNKVCLYRYFVTEGLGKITDLLSWYNRNHRPSFYPFDRKKVGQHHDYDDDKTLKHDALSKLEFQNLLTTTRHQRLVVPSYIKCTPVILNQLAERIKKKKQLIAWGFNVENIFKSRTFQVLHLSQSSPLNPPKDPPTFLNKLLRYIITINHNITDFVNHIYLSIVTPIKVPPLLLFMIFLGGSVLIAPTFLIAFFSTQFFYGLVWGFGMIFIFFFGLEIGRRIR</sequence>
<accession>Q4BXX3</accession>
<name>Q4BXX3_CROWT</name>
<gene>
    <name evidence="2" type="ORF">CwatDRAFT_1380</name>
</gene>
<keyword evidence="1" id="KW-0472">Membrane</keyword>
<dbReference type="AlphaFoldDB" id="Q4BXX3"/>
<dbReference type="KEGG" id="cwa:CwatDRAFT_1380"/>
<proteinExistence type="predicted"/>